<feature type="domain" description="Translation elongation factor EFTs/EF1B dimerisation" evidence="6">
    <location>
        <begin position="73"/>
        <end position="277"/>
    </location>
</feature>
<name>A0A517ZDU3_9PLAN</name>
<evidence type="ECO:0000256" key="5">
    <source>
        <dbReference type="HAMAP-Rule" id="MF_00050"/>
    </source>
</evidence>
<proteinExistence type="inferred from homology"/>
<comment type="function">
    <text evidence="5">Associates with the EF-Tu.GDP complex and induces the exchange of GDP to GTP. It remains bound to the aminoacyl-tRNA.EF-Tu.GTP complex up to the GTP hydrolysis stage on the ribosome.</text>
</comment>
<evidence type="ECO:0000256" key="4">
    <source>
        <dbReference type="ARBA" id="ARBA00022917"/>
    </source>
</evidence>
<dbReference type="Pfam" id="PF00889">
    <property type="entry name" value="EF_TS"/>
    <property type="match status" value="1"/>
</dbReference>
<comment type="subcellular location">
    <subcellularLocation>
        <location evidence="5">Cytoplasm</location>
    </subcellularLocation>
</comment>
<keyword evidence="5" id="KW-0963">Cytoplasm</keyword>
<dbReference type="Proteomes" id="UP000320496">
    <property type="component" value="Chromosome"/>
</dbReference>
<evidence type="ECO:0000313" key="7">
    <source>
        <dbReference type="EMBL" id="QDU40646.1"/>
    </source>
</evidence>
<dbReference type="InterPro" id="IPR014039">
    <property type="entry name" value="Transl_elong_EFTs/EF1B_dimer"/>
</dbReference>
<evidence type="ECO:0000256" key="2">
    <source>
        <dbReference type="ARBA" id="ARBA00016956"/>
    </source>
</evidence>
<evidence type="ECO:0000259" key="6">
    <source>
        <dbReference type="Pfam" id="PF00889"/>
    </source>
</evidence>
<reference evidence="7 8" key="1">
    <citation type="submission" date="2019-02" db="EMBL/GenBank/DDBJ databases">
        <title>Deep-cultivation of Planctomycetes and their phenomic and genomic characterization uncovers novel biology.</title>
        <authorList>
            <person name="Wiegand S."/>
            <person name="Jogler M."/>
            <person name="Boedeker C."/>
            <person name="Pinto D."/>
            <person name="Vollmers J."/>
            <person name="Rivas-Marin E."/>
            <person name="Kohn T."/>
            <person name="Peeters S.H."/>
            <person name="Heuer A."/>
            <person name="Rast P."/>
            <person name="Oberbeckmann S."/>
            <person name="Bunk B."/>
            <person name="Jeske O."/>
            <person name="Meyerdierks A."/>
            <person name="Storesund J.E."/>
            <person name="Kallscheuer N."/>
            <person name="Luecker S."/>
            <person name="Lage O.M."/>
            <person name="Pohl T."/>
            <person name="Merkel B.J."/>
            <person name="Hornburger P."/>
            <person name="Mueller R.-W."/>
            <person name="Bruemmer F."/>
            <person name="Labrenz M."/>
            <person name="Spormann A.M."/>
            <person name="Op den Camp H."/>
            <person name="Overmann J."/>
            <person name="Amann R."/>
            <person name="Jetten M.S.M."/>
            <person name="Mascher T."/>
            <person name="Medema M.H."/>
            <person name="Devos D.P."/>
            <person name="Kaster A.-K."/>
            <person name="Ovreas L."/>
            <person name="Rohde M."/>
            <person name="Galperin M.Y."/>
            <person name="Jogler C."/>
        </authorList>
    </citation>
    <scope>NUCLEOTIDE SEQUENCE [LARGE SCALE GENOMIC DNA]</scope>
    <source>
        <strain evidence="7 8">Mal4</strain>
    </source>
</reference>
<dbReference type="FunFam" id="1.10.8.10:FF:000001">
    <property type="entry name" value="Elongation factor Ts"/>
    <property type="match status" value="1"/>
</dbReference>
<dbReference type="CDD" id="cd14275">
    <property type="entry name" value="UBA_EF-Ts"/>
    <property type="match status" value="1"/>
</dbReference>
<dbReference type="PANTHER" id="PTHR11741">
    <property type="entry name" value="ELONGATION FACTOR TS"/>
    <property type="match status" value="1"/>
</dbReference>
<dbReference type="NCBIfam" id="TIGR00116">
    <property type="entry name" value="tsf"/>
    <property type="match status" value="1"/>
</dbReference>
<comment type="caution">
    <text evidence="5">Lacks conserved residue(s) required for the propagation of feature annotation.</text>
</comment>
<protein>
    <recommendedName>
        <fullName evidence="2 5">Elongation factor Ts</fullName>
        <shortName evidence="5">EF-Ts</shortName>
    </recommendedName>
</protein>
<gene>
    <name evidence="5 7" type="primary">tsf</name>
    <name evidence="7" type="ORF">Mal4_50040</name>
</gene>
<organism evidence="7 8">
    <name type="scientific">Maioricimonas rarisocia</name>
    <dbReference type="NCBI Taxonomy" id="2528026"/>
    <lineage>
        <taxon>Bacteria</taxon>
        <taxon>Pseudomonadati</taxon>
        <taxon>Planctomycetota</taxon>
        <taxon>Planctomycetia</taxon>
        <taxon>Planctomycetales</taxon>
        <taxon>Planctomycetaceae</taxon>
        <taxon>Maioricimonas</taxon>
    </lineage>
</organism>
<dbReference type="HAMAP" id="MF_00050">
    <property type="entry name" value="EF_Ts"/>
    <property type="match status" value="1"/>
</dbReference>
<keyword evidence="4 5" id="KW-0648">Protein biosynthesis</keyword>
<keyword evidence="3 5" id="KW-0251">Elongation factor</keyword>
<dbReference type="PANTHER" id="PTHR11741:SF0">
    <property type="entry name" value="ELONGATION FACTOR TS, MITOCHONDRIAL"/>
    <property type="match status" value="1"/>
</dbReference>
<dbReference type="SUPFAM" id="SSF46934">
    <property type="entry name" value="UBA-like"/>
    <property type="match status" value="1"/>
</dbReference>
<dbReference type="SUPFAM" id="SSF54713">
    <property type="entry name" value="Elongation factor Ts (EF-Ts), dimerisation domain"/>
    <property type="match status" value="1"/>
</dbReference>
<comment type="similarity">
    <text evidence="1 5">Belongs to the EF-Ts family.</text>
</comment>
<dbReference type="AlphaFoldDB" id="A0A517ZDU3"/>
<dbReference type="InterPro" id="IPR009060">
    <property type="entry name" value="UBA-like_sf"/>
</dbReference>
<dbReference type="GO" id="GO:0003746">
    <property type="term" value="F:translation elongation factor activity"/>
    <property type="evidence" value="ECO:0007669"/>
    <property type="project" value="UniProtKB-UniRule"/>
</dbReference>
<dbReference type="Gene3D" id="1.10.286.20">
    <property type="match status" value="1"/>
</dbReference>
<dbReference type="OrthoDB" id="9808348at2"/>
<dbReference type="KEGG" id="mri:Mal4_50040"/>
<evidence type="ECO:0000256" key="3">
    <source>
        <dbReference type="ARBA" id="ARBA00022768"/>
    </source>
</evidence>
<dbReference type="InterPro" id="IPR001816">
    <property type="entry name" value="Transl_elong_EFTs/EF1B"/>
</dbReference>
<dbReference type="InterPro" id="IPR036402">
    <property type="entry name" value="EF-Ts_dimer_sf"/>
</dbReference>
<dbReference type="EMBL" id="CP036275">
    <property type="protein sequence ID" value="QDU40646.1"/>
    <property type="molecule type" value="Genomic_DNA"/>
</dbReference>
<dbReference type="GO" id="GO:0005737">
    <property type="term" value="C:cytoplasm"/>
    <property type="evidence" value="ECO:0007669"/>
    <property type="project" value="UniProtKB-SubCell"/>
</dbReference>
<sequence>MAEITAAAVKALRERTGLPMMQCKQALQEANGDPDQAVEVLKSQVGKLLEKRGENATEEGRIFVALKEDGSEGAMVEIQCESAPVAGGEDFKALGDAMVKQLLEGPGASTPEELLAQPAPGGSGTLQELFEDTINKIREKFVVARVVRMEGPVGSYIHHDGKTAVLFQAEGDAGDGEVLRDVAMHIAAMKPTVTNVEDVDPAVVKAERDRLVEEAKATGKPDNIIDKIVDGRMKVFYRDEAGVLVEQPFAKEESKSVSQILAEKGLKAKGFTLWVLGN</sequence>
<keyword evidence="8" id="KW-1185">Reference proteome</keyword>
<dbReference type="Gene3D" id="3.30.479.20">
    <property type="entry name" value="Elongation factor Ts, dimerisation domain"/>
    <property type="match status" value="2"/>
</dbReference>
<dbReference type="RefSeq" id="WP_145371917.1">
    <property type="nucleotide sequence ID" value="NZ_CP036275.1"/>
</dbReference>
<dbReference type="Gene3D" id="1.10.8.10">
    <property type="entry name" value="DNA helicase RuvA subunit, C-terminal domain"/>
    <property type="match status" value="1"/>
</dbReference>
<accession>A0A517ZDU3</accession>
<evidence type="ECO:0000313" key="8">
    <source>
        <dbReference type="Proteomes" id="UP000320496"/>
    </source>
</evidence>
<evidence type="ECO:0000256" key="1">
    <source>
        <dbReference type="ARBA" id="ARBA00005532"/>
    </source>
</evidence>